<sequence length="327" mass="37901">MDMKTIYRILVLFGLLAVGTACSEDSLSPEYEYNGPIPAIADGPSEAQKICYELYQKYDHHVYYTLSGDEALRTNLGETQVNGFWYLPESIFPLEAADEATSEVFLKLLRSFYGALPVETVKTSVIKRQVLVKANLWNDELLNYYGFWIPEVYSIACTMEAQQGIVYWGEMDDMIGPQPDVWKYSICLSFFSTRTTPYFVLDVPVPTEFSQVSKGMYLGELPESEQFDAMMAVMDWETGEVDMDYLMKKGFIHPYPFMMATTEMYQQEDLATYATWIACHPLSERQEVLDTYPLVKKKYELTLEFYKKYLKVDLEEFCKFWTNVTVE</sequence>
<keyword evidence="1" id="KW-0732">Signal</keyword>
<evidence type="ECO:0008006" key="4">
    <source>
        <dbReference type="Google" id="ProtNLM"/>
    </source>
</evidence>
<feature type="signal peptide" evidence="1">
    <location>
        <begin position="1"/>
        <end position="23"/>
    </location>
</feature>
<feature type="chain" id="PRO_5019430265" description="Lipoprotein" evidence="1">
    <location>
        <begin position="24"/>
        <end position="327"/>
    </location>
</feature>
<evidence type="ECO:0000313" key="3">
    <source>
        <dbReference type="Proteomes" id="UP000283589"/>
    </source>
</evidence>
<name>A0A412X434_9BACT</name>
<evidence type="ECO:0000256" key="1">
    <source>
        <dbReference type="SAM" id="SignalP"/>
    </source>
</evidence>
<evidence type="ECO:0000313" key="2">
    <source>
        <dbReference type="EMBL" id="RGV35448.1"/>
    </source>
</evidence>
<reference evidence="2 3" key="1">
    <citation type="submission" date="2018-08" db="EMBL/GenBank/DDBJ databases">
        <title>A genome reference for cultivated species of the human gut microbiota.</title>
        <authorList>
            <person name="Zou Y."/>
            <person name="Xue W."/>
            <person name="Luo G."/>
        </authorList>
    </citation>
    <scope>NUCLEOTIDE SEQUENCE [LARGE SCALE GENOMIC DNA]</scope>
    <source>
        <strain evidence="2 3">AF14-49</strain>
    </source>
</reference>
<comment type="caution">
    <text evidence="2">The sequence shown here is derived from an EMBL/GenBank/DDBJ whole genome shotgun (WGS) entry which is preliminary data.</text>
</comment>
<dbReference type="EMBL" id="QRZA01000004">
    <property type="protein sequence ID" value="RGV35448.1"/>
    <property type="molecule type" value="Genomic_DNA"/>
</dbReference>
<dbReference type="STRING" id="1121130.GCA_000519105_00659"/>
<dbReference type="AlphaFoldDB" id="A0A412X434"/>
<gene>
    <name evidence="2" type="ORF">DWW18_05105</name>
</gene>
<dbReference type="Proteomes" id="UP000283589">
    <property type="component" value="Unassembled WGS sequence"/>
</dbReference>
<dbReference type="Gene3D" id="3.40.390.70">
    <property type="match status" value="1"/>
</dbReference>
<organism evidence="2 3">
    <name type="scientific">Butyricimonas virosa</name>
    <dbReference type="NCBI Taxonomy" id="544645"/>
    <lineage>
        <taxon>Bacteria</taxon>
        <taxon>Pseudomonadati</taxon>
        <taxon>Bacteroidota</taxon>
        <taxon>Bacteroidia</taxon>
        <taxon>Bacteroidales</taxon>
        <taxon>Odoribacteraceae</taxon>
        <taxon>Butyricimonas</taxon>
    </lineage>
</organism>
<proteinExistence type="predicted"/>
<dbReference type="PROSITE" id="PS51257">
    <property type="entry name" value="PROKAR_LIPOPROTEIN"/>
    <property type="match status" value="1"/>
</dbReference>
<accession>A0A412X434</accession>
<protein>
    <recommendedName>
        <fullName evidence="4">Lipoprotein</fullName>
    </recommendedName>
</protein>